<dbReference type="KEGG" id="nabu:FZC36_02430"/>
<dbReference type="EMBL" id="CP043314">
    <property type="protein sequence ID" value="QEK39266.1"/>
    <property type="molecule type" value="Genomic_DNA"/>
</dbReference>
<gene>
    <name evidence="5" type="ORF">FZC36_02430</name>
</gene>
<dbReference type="GO" id="GO:0003677">
    <property type="term" value="F:DNA binding"/>
    <property type="evidence" value="ECO:0007669"/>
    <property type="project" value="InterPro"/>
</dbReference>
<dbReference type="InterPro" id="IPR020568">
    <property type="entry name" value="Ribosomal_Su5_D2-typ_SF"/>
</dbReference>
<dbReference type="InterPro" id="IPR025158">
    <property type="entry name" value="Mg_chelat-rel_C"/>
</dbReference>
<dbReference type="InterPro" id="IPR014721">
    <property type="entry name" value="Ribsml_uS5_D2-typ_fold_subgr"/>
</dbReference>
<dbReference type="OrthoDB" id="9813147at2"/>
<evidence type="ECO:0000256" key="1">
    <source>
        <dbReference type="ARBA" id="ARBA00022741"/>
    </source>
</evidence>
<dbReference type="InterPro" id="IPR004482">
    <property type="entry name" value="Mg_chelat-rel"/>
</dbReference>
<dbReference type="Pfam" id="PF13541">
    <property type="entry name" value="ChlI"/>
    <property type="match status" value="1"/>
</dbReference>
<evidence type="ECO:0000259" key="3">
    <source>
        <dbReference type="Pfam" id="PF01078"/>
    </source>
</evidence>
<dbReference type="AlphaFoldDB" id="A0A5C0UGL8"/>
<feature type="domain" description="Magnesium chelatase ChlI-like catalytic" evidence="3">
    <location>
        <begin position="189"/>
        <end position="391"/>
    </location>
</feature>
<proteinExistence type="predicted"/>
<dbReference type="InterPro" id="IPR045006">
    <property type="entry name" value="CHLI-like"/>
</dbReference>
<keyword evidence="2" id="KW-0067">ATP-binding</keyword>
<evidence type="ECO:0000313" key="6">
    <source>
        <dbReference type="Proteomes" id="UP000324924"/>
    </source>
</evidence>
<dbReference type="Gene3D" id="3.40.50.300">
    <property type="entry name" value="P-loop containing nucleotide triphosphate hydrolases"/>
    <property type="match status" value="1"/>
</dbReference>
<sequence>MSVIKAHTVSFQGVDAVNIEVQIHISRGLPAFNIVGLPDKTIGESKERIRAALQSIGFALPAKRIIINMSPADIPKEGNHYDLPITIGIMAALEIIPEHVCSNWIIMGELGLDGSIINVKGSIIASLHAKSNNKGIICPAECGPECKFATDIPVIAAGHLIQIINHFNGTQVCKEPEKMQILETENSLDFKDVKGHESIKRALEIAAAGRHHALLIGSPGAGKSMLSSRISTILPDMEISEAIEVYKIYSMSNISNQSFSLKNRPFRSPHHNSSLSAMVGGGYKCKPGEISLAHNGVLFMDELSLWKSDVLNGIREALESGKINISRANSKIEYPSSFHLIAAMNPCSCGNAYDIKNICSKFPKCHQDYISKIPGPIWDRFGIIISVPKLAPWELSSSKSKSKSSFEMKESIKKAIDFQKSRYKDCKFKFNHDINSSEIKMLNITESAIDCLNIISEKRGVSSRRYYNTLKIARTIADLDQSESVETLHMKESISYCLVNQVVNIK</sequence>
<dbReference type="Proteomes" id="UP000324924">
    <property type="component" value="Chromosome"/>
</dbReference>
<dbReference type="Pfam" id="PF13335">
    <property type="entry name" value="Mg_chelatase_C"/>
    <property type="match status" value="1"/>
</dbReference>
<dbReference type="PANTHER" id="PTHR32039:SF7">
    <property type="entry name" value="COMPETENCE PROTEIN COMM"/>
    <property type="match status" value="1"/>
</dbReference>
<dbReference type="GO" id="GO:0005524">
    <property type="term" value="F:ATP binding"/>
    <property type="evidence" value="ECO:0007669"/>
    <property type="project" value="UniProtKB-KW"/>
</dbReference>
<keyword evidence="1" id="KW-0547">Nucleotide-binding</keyword>
<evidence type="ECO:0000259" key="4">
    <source>
        <dbReference type="Pfam" id="PF13335"/>
    </source>
</evidence>
<dbReference type="SUPFAM" id="SSF52540">
    <property type="entry name" value="P-loop containing nucleoside triphosphate hydrolases"/>
    <property type="match status" value="1"/>
</dbReference>
<evidence type="ECO:0000256" key="2">
    <source>
        <dbReference type="ARBA" id="ARBA00022840"/>
    </source>
</evidence>
<accession>A0A5C0UGL8</accession>
<protein>
    <submittedName>
        <fullName evidence="5">YifB family Mg chelatase-like AAA ATPase</fullName>
    </submittedName>
</protein>
<dbReference type="NCBIfam" id="TIGR00368">
    <property type="entry name" value="YifB family Mg chelatase-like AAA ATPase"/>
    <property type="match status" value="1"/>
</dbReference>
<feature type="domain" description="Mg chelatase-related protein C-terminal" evidence="4">
    <location>
        <begin position="403"/>
        <end position="496"/>
    </location>
</feature>
<dbReference type="SUPFAM" id="SSF54211">
    <property type="entry name" value="Ribosomal protein S5 domain 2-like"/>
    <property type="match status" value="1"/>
</dbReference>
<reference evidence="5 6" key="1">
    <citation type="submission" date="2019-08" db="EMBL/GenBank/DDBJ databases">
        <title>Highly reduced genomes of protist endosymbionts show evolutionary convergence.</title>
        <authorList>
            <person name="George E."/>
            <person name="Husnik F."/>
            <person name="Tashyreva D."/>
            <person name="Prokopchuk G."/>
            <person name="Horak A."/>
            <person name="Kwong W.K."/>
            <person name="Lukes J."/>
            <person name="Keeling P.J."/>
        </authorList>
    </citation>
    <scope>NUCLEOTIDE SEQUENCE [LARGE SCALE GENOMIC DNA]</scope>
    <source>
        <strain evidence="5">1604HC</strain>
    </source>
</reference>
<dbReference type="Gene3D" id="3.30.230.10">
    <property type="match status" value="1"/>
</dbReference>
<organism evidence="5 6">
    <name type="scientific">Candidatus Nesciobacter abundans</name>
    <dbReference type="NCBI Taxonomy" id="2601668"/>
    <lineage>
        <taxon>Bacteria</taxon>
        <taxon>Pseudomonadati</taxon>
        <taxon>Pseudomonadota</taxon>
        <taxon>Alphaproteobacteria</taxon>
        <taxon>Holosporales</taxon>
        <taxon>Holosporaceae</taxon>
        <taxon>Candidatus Nesciobacter</taxon>
    </lineage>
</organism>
<keyword evidence="6" id="KW-1185">Reference proteome</keyword>
<dbReference type="PANTHER" id="PTHR32039">
    <property type="entry name" value="MAGNESIUM-CHELATASE SUBUNIT CHLI"/>
    <property type="match status" value="1"/>
</dbReference>
<name>A0A5C0UGL8_9PROT</name>
<dbReference type="InterPro" id="IPR001208">
    <property type="entry name" value="MCM_dom"/>
</dbReference>
<dbReference type="InterPro" id="IPR000523">
    <property type="entry name" value="Mg_chelatse_chII-like_cat_dom"/>
</dbReference>
<dbReference type="PRINTS" id="PR01657">
    <property type="entry name" value="MCMFAMILY"/>
</dbReference>
<evidence type="ECO:0000313" key="5">
    <source>
        <dbReference type="EMBL" id="QEK39266.1"/>
    </source>
</evidence>
<dbReference type="InterPro" id="IPR027417">
    <property type="entry name" value="P-loop_NTPase"/>
</dbReference>
<dbReference type="Pfam" id="PF01078">
    <property type="entry name" value="Mg_chelatase"/>
    <property type="match status" value="1"/>
</dbReference>